<gene>
    <name evidence="1" type="ORF">METZ01_LOCUS314411</name>
</gene>
<sequence length="61" mass="7007">MFLDKSNSEDNQSFSGKFLEIKILDKVSSKTSTVELKIGKEIEFKNLMIKSLKCENSKFDD</sequence>
<accession>A0A382NML5</accession>
<name>A0A382NML5_9ZZZZ</name>
<protein>
    <submittedName>
        <fullName evidence="1">Uncharacterized protein</fullName>
    </submittedName>
</protein>
<dbReference type="Pfam" id="PF09923">
    <property type="entry name" value="DUF2155"/>
    <property type="match status" value="1"/>
</dbReference>
<dbReference type="InterPro" id="IPR019225">
    <property type="entry name" value="DUF2155"/>
</dbReference>
<dbReference type="EMBL" id="UINC01101045">
    <property type="protein sequence ID" value="SVC61557.1"/>
    <property type="molecule type" value="Genomic_DNA"/>
</dbReference>
<feature type="non-terminal residue" evidence="1">
    <location>
        <position position="61"/>
    </location>
</feature>
<proteinExistence type="predicted"/>
<organism evidence="1">
    <name type="scientific">marine metagenome</name>
    <dbReference type="NCBI Taxonomy" id="408172"/>
    <lineage>
        <taxon>unclassified sequences</taxon>
        <taxon>metagenomes</taxon>
        <taxon>ecological metagenomes</taxon>
    </lineage>
</organism>
<reference evidence="1" key="1">
    <citation type="submission" date="2018-05" db="EMBL/GenBank/DDBJ databases">
        <authorList>
            <person name="Lanie J.A."/>
            <person name="Ng W.-L."/>
            <person name="Kazmierczak K.M."/>
            <person name="Andrzejewski T.M."/>
            <person name="Davidsen T.M."/>
            <person name="Wayne K.J."/>
            <person name="Tettelin H."/>
            <person name="Glass J.I."/>
            <person name="Rusch D."/>
            <person name="Podicherti R."/>
            <person name="Tsui H.-C.T."/>
            <person name="Winkler M.E."/>
        </authorList>
    </citation>
    <scope>NUCLEOTIDE SEQUENCE</scope>
</reference>
<evidence type="ECO:0000313" key="1">
    <source>
        <dbReference type="EMBL" id="SVC61557.1"/>
    </source>
</evidence>
<dbReference type="AlphaFoldDB" id="A0A382NML5"/>